<keyword evidence="5 7" id="KW-1133">Transmembrane helix</keyword>
<evidence type="ECO:0000256" key="2">
    <source>
        <dbReference type="ARBA" id="ARBA00006228"/>
    </source>
</evidence>
<protein>
    <submittedName>
        <fullName evidence="8">Multisubunit sodium/proton antiporter MrpE subunit</fullName>
    </submittedName>
</protein>
<keyword evidence="6 7" id="KW-0472">Membrane</keyword>
<feature type="transmembrane region" description="Helical" evidence="7">
    <location>
        <begin position="65"/>
        <end position="88"/>
    </location>
</feature>
<dbReference type="PANTHER" id="PTHR34584">
    <property type="entry name" value="NA(+)/H(+) ANTIPORTER SUBUNIT E1"/>
    <property type="match status" value="1"/>
</dbReference>
<sequence length="170" mass="19233">MLTGVKNRFRPWTVLWITFMWVMLNGEVTWGNVIAGVLLGTFIVLALPLPKLPLPDNTSINWGLLFKFILIWIKDLMVASFKVAWIAIRREDPPKAAIVRAPMRVQNELVLTMATSLYNLQPGGSVTDIDIANRMWTCHLLMAGTPTDLENELQNIANLEKAMINIFERG</sequence>
<evidence type="ECO:0000256" key="6">
    <source>
        <dbReference type="ARBA" id="ARBA00023136"/>
    </source>
</evidence>
<reference evidence="8 9" key="1">
    <citation type="submission" date="2017-10" db="EMBL/GenBank/DDBJ databases">
        <title>Sequencing the genomes of 1000 actinobacteria strains.</title>
        <authorList>
            <person name="Klenk H.-P."/>
        </authorList>
    </citation>
    <scope>NUCLEOTIDE SEQUENCE [LARGE SCALE GENOMIC DNA]</scope>
    <source>
        <strain evidence="8 9">DSM 20688</strain>
    </source>
</reference>
<keyword evidence="4 7" id="KW-0812">Transmembrane</keyword>
<comment type="caution">
    <text evidence="8">The sequence shown here is derived from an EMBL/GenBank/DDBJ whole genome shotgun (WGS) entry which is preliminary data.</text>
</comment>
<organism evidence="8 9">
    <name type="scientific">Corynebacterium renale</name>
    <dbReference type="NCBI Taxonomy" id="1724"/>
    <lineage>
        <taxon>Bacteria</taxon>
        <taxon>Bacillati</taxon>
        <taxon>Actinomycetota</taxon>
        <taxon>Actinomycetes</taxon>
        <taxon>Mycobacteriales</taxon>
        <taxon>Corynebacteriaceae</taxon>
        <taxon>Corynebacterium</taxon>
    </lineage>
</organism>
<accession>A0A2A9DMZ0</accession>
<evidence type="ECO:0000256" key="4">
    <source>
        <dbReference type="ARBA" id="ARBA00022692"/>
    </source>
</evidence>
<dbReference type="STRING" id="1724.GCA_001044175_02290"/>
<dbReference type="AlphaFoldDB" id="A0A2A9DMZ0"/>
<dbReference type="EMBL" id="PDJF01000001">
    <property type="protein sequence ID" value="PFG27974.1"/>
    <property type="molecule type" value="Genomic_DNA"/>
</dbReference>
<keyword evidence="9" id="KW-1185">Reference proteome</keyword>
<evidence type="ECO:0000256" key="1">
    <source>
        <dbReference type="ARBA" id="ARBA00004651"/>
    </source>
</evidence>
<evidence type="ECO:0000256" key="3">
    <source>
        <dbReference type="ARBA" id="ARBA00022475"/>
    </source>
</evidence>
<dbReference type="NCBIfam" id="NF006521">
    <property type="entry name" value="PRK08965.1-5"/>
    <property type="match status" value="1"/>
</dbReference>
<evidence type="ECO:0000256" key="7">
    <source>
        <dbReference type="SAM" id="Phobius"/>
    </source>
</evidence>
<feature type="transmembrane region" description="Helical" evidence="7">
    <location>
        <begin position="12"/>
        <end position="45"/>
    </location>
</feature>
<dbReference type="GO" id="GO:0008324">
    <property type="term" value="F:monoatomic cation transmembrane transporter activity"/>
    <property type="evidence" value="ECO:0007669"/>
    <property type="project" value="InterPro"/>
</dbReference>
<name>A0A2A9DMZ0_9CORY</name>
<evidence type="ECO:0000256" key="5">
    <source>
        <dbReference type="ARBA" id="ARBA00022989"/>
    </source>
</evidence>
<dbReference type="InterPro" id="IPR002758">
    <property type="entry name" value="Cation_antiport_E"/>
</dbReference>
<dbReference type="GO" id="GO:0005886">
    <property type="term" value="C:plasma membrane"/>
    <property type="evidence" value="ECO:0007669"/>
    <property type="project" value="UniProtKB-SubCell"/>
</dbReference>
<comment type="subcellular location">
    <subcellularLocation>
        <location evidence="1">Cell membrane</location>
        <topology evidence="1">Multi-pass membrane protein</topology>
    </subcellularLocation>
</comment>
<evidence type="ECO:0000313" key="9">
    <source>
        <dbReference type="Proteomes" id="UP000221653"/>
    </source>
</evidence>
<dbReference type="Proteomes" id="UP000221653">
    <property type="component" value="Unassembled WGS sequence"/>
</dbReference>
<dbReference type="Pfam" id="PF01899">
    <property type="entry name" value="MNHE"/>
    <property type="match status" value="1"/>
</dbReference>
<proteinExistence type="inferred from homology"/>
<comment type="similarity">
    <text evidence="2">Belongs to the CPA3 antiporters (TC 2.A.63) subunit E family.</text>
</comment>
<keyword evidence="3" id="KW-1003">Cell membrane</keyword>
<gene>
    <name evidence="8" type="ORF">ATK06_1056</name>
</gene>
<dbReference type="RefSeq" id="WP_048380865.1">
    <property type="nucleotide sequence ID" value="NZ_LDYE01000008.1"/>
</dbReference>
<dbReference type="OrthoDB" id="3556991at2"/>
<dbReference type="PANTHER" id="PTHR34584:SF1">
    <property type="entry name" value="NA(+)_H(+) ANTIPORTER SUBUNIT E1"/>
    <property type="match status" value="1"/>
</dbReference>
<evidence type="ECO:0000313" key="8">
    <source>
        <dbReference type="EMBL" id="PFG27974.1"/>
    </source>
</evidence>